<dbReference type="FunCoup" id="A0A1E5RZX3">
    <property type="interactions" value="60"/>
</dbReference>
<dbReference type="InParanoid" id="A0A1E5RZX3"/>
<dbReference type="AlphaFoldDB" id="A0A1E5RZX3"/>
<evidence type="ECO:0000313" key="3">
    <source>
        <dbReference type="Proteomes" id="UP000095728"/>
    </source>
</evidence>
<dbReference type="Proteomes" id="UP000095728">
    <property type="component" value="Unassembled WGS sequence"/>
</dbReference>
<dbReference type="OrthoDB" id="5544375at2759"/>
<evidence type="ECO:0000256" key="1">
    <source>
        <dbReference type="SAM" id="MobiDB-lite"/>
    </source>
</evidence>
<gene>
    <name evidence="2" type="ORF">AWRI3579_g89</name>
</gene>
<organism evidence="2 3">
    <name type="scientific">Hanseniaspora osmophila</name>
    <dbReference type="NCBI Taxonomy" id="56408"/>
    <lineage>
        <taxon>Eukaryota</taxon>
        <taxon>Fungi</taxon>
        <taxon>Dikarya</taxon>
        <taxon>Ascomycota</taxon>
        <taxon>Saccharomycotina</taxon>
        <taxon>Saccharomycetes</taxon>
        <taxon>Saccharomycodales</taxon>
        <taxon>Saccharomycodaceae</taxon>
        <taxon>Hanseniaspora</taxon>
    </lineage>
</organism>
<dbReference type="InterPro" id="IPR012471">
    <property type="entry name" value="DUF1690"/>
</dbReference>
<sequence length="159" mass="17806">MGATQSKPQLVFKTESPVEFSDELLNQIQNISDNDYVRQQKAEQYIQEEVSKALATLEQETLSTFENKLNTSLLSKASESEDGVAPELSSKQLTDSVSSMNNHLNKLIDQQVNKVGSSVQKEEMQSIKSSLLKCLTDNKGKPLNCYEEVQKFKELAESI</sequence>
<keyword evidence="3" id="KW-1185">Reference proteome</keyword>
<comment type="caution">
    <text evidence="2">The sequence shown here is derived from an EMBL/GenBank/DDBJ whole genome shotgun (WGS) entry which is preliminary data.</text>
</comment>
<dbReference type="EMBL" id="LPNM01000001">
    <property type="protein sequence ID" value="OEJ92308.1"/>
    <property type="molecule type" value="Genomic_DNA"/>
</dbReference>
<reference evidence="3" key="1">
    <citation type="journal article" date="2016" name="Genome Announc.">
        <title>Genome sequences of three species of Hanseniaspora isolated from spontaneous wine fermentations.</title>
        <authorList>
            <person name="Sternes P.R."/>
            <person name="Lee D."/>
            <person name="Kutyna D.R."/>
            <person name="Borneman A.R."/>
        </authorList>
    </citation>
    <scope>NUCLEOTIDE SEQUENCE [LARGE SCALE GENOMIC DNA]</scope>
    <source>
        <strain evidence="3">AWRI3579</strain>
    </source>
</reference>
<name>A0A1E5RZX3_9ASCO</name>
<accession>A0A1E5RZX3</accession>
<evidence type="ECO:0000313" key="2">
    <source>
        <dbReference type="EMBL" id="OEJ92308.1"/>
    </source>
</evidence>
<dbReference type="Pfam" id="PF07956">
    <property type="entry name" value="DUF1690"/>
    <property type="match status" value="1"/>
</dbReference>
<feature type="region of interest" description="Disordered" evidence="1">
    <location>
        <begin position="77"/>
        <end position="96"/>
    </location>
</feature>
<proteinExistence type="predicted"/>
<dbReference type="STRING" id="56408.A0A1E5RZX3"/>
<protein>
    <submittedName>
        <fullName evidence="2">MICOS complex subunit MIC19</fullName>
    </submittedName>
</protein>